<dbReference type="EMBL" id="POUA01000463">
    <property type="protein sequence ID" value="PZG25331.1"/>
    <property type="molecule type" value="Genomic_DNA"/>
</dbReference>
<feature type="transmembrane region" description="Helical" evidence="2">
    <location>
        <begin position="29"/>
        <end position="48"/>
    </location>
</feature>
<keyword evidence="2" id="KW-0472">Membrane</keyword>
<organism evidence="3 4">
    <name type="scientific">Spongiactinospora gelatinilytica</name>
    <dbReference type="NCBI Taxonomy" id="2666298"/>
    <lineage>
        <taxon>Bacteria</taxon>
        <taxon>Bacillati</taxon>
        <taxon>Actinomycetota</taxon>
        <taxon>Actinomycetes</taxon>
        <taxon>Streptosporangiales</taxon>
        <taxon>Streptosporangiaceae</taxon>
        <taxon>Spongiactinospora</taxon>
    </lineage>
</organism>
<evidence type="ECO:0000256" key="1">
    <source>
        <dbReference type="SAM" id="MobiDB-lite"/>
    </source>
</evidence>
<feature type="transmembrane region" description="Helical" evidence="2">
    <location>
        <begin position="60"/>
        <end position="82"/>
    </location>
</feature>
<evidence type="ECO:0000256" key="2">
    <source>
        <dbReference type="SAM" id="Phobius"/>
    </source>
</evidence>
<dbReference type="AlphaFoldDB" id="A0A2W2ER87"/>
<keyword evidence="2" id="KW-0812">Transmembrane</keyword>
<dbReference type="Proteomes" id="UP000248544">
    <property type="component" value="Unassembled WGS sequence"/>
</dbReference>
<feature type="transmembrane region" description="Helical" evidence="2">
    <location>
        <begin position="94"/>
        <end position="114"/>
    </location>
</feature>
<sequence length="199" mass="20847">MSEILLPVVVVGLVVAVVIRRFRGEPLTARDLFVAPVVLVGIGAYGLIKNVRPEGTDLAWVVAGAVVGLLLGAVRGLTPRLFARDGHLWQRYTVWTLLVWVGSVVANFGIGALATAAGTPEQVRPMGLSIGIGLLGEAVALGLRARSMGVPFAPEEEGSVLDRLIGRSSSGMGGTSSTVLGDRRDRAGSRDGGSRRTWP</sequence>
<name>A0A2W2ER87_9ACTN</name>
<dbReference type="RefSeq" id="WP_111171561.1">
    <property type="nucleotide sequence ID" value="NZ_POUA01000463.1"/>
</dbReference>
<comment type="caution">
    <text evidence="3">The sequence shown here is derived from an EMBL/GenBank/DDBJ whole genome shotgun (WGS) entry which is preliminary data.</text>
</comment>
<accession>A0A2W2ER87</accession>
<proteinExistence type="predicted"/>
<keyword evidence="2" id="KW-1133">Transmembrane helix</keyword>
<reference evidence="3 4" key="1">
    <citation type="submission" date="2018-01" db="EMBL/GenBank/DDBJ databases">
        <title>Draft genome sequence of Sphaerisporangium sp. 7K107.</title>
        <authorList>
            <person name="Sahin N."/>
            <person name="Saygin H."/>
            <person name="Ay H."/>
        </authorList>
    </citation>
    <scope>NUCLEOTIDE SEQUENCE [LARGE SCALE GENOMIC DNA]</scope>
    <source>
        <strain evidence="3 4">7K107</strain>
    </source>
</reference>
<protein>
    <submittedName>
        <fullName evidence="3">DUF1453 domain-containing protein</fullName>
    </submittedName>
</protein>
<feature type="transmembrane region" description="Helical" evidence="2">
    <location>
        <begin position="6"/>
        <end position="22"/>
    </location>
</feature>
<gene>
    <name evidence="3" type="ORF">C1I98_34720</name>
</gene>
<feature type="region of interest" description="Disordered" evidence="1">
    <location>
        <begin position="165"/>
        <end position="199"/>
    </location>
</feature>
<keyword evidence="4" id="KW-1185">Reference proteome</keyword>
<feature type="compositionally biased region" description="Basic and acidic residues" evidence="1">
    <location>
        <begin position="181"/>
        <end position="199"/>
    </location>
</feature>
<evidence type="ECO:0000313" key="3">
    <source>
        <dbReference type="EMBL" id="PZG25331.1"/>
    </source>
</evidence>
<evidence type="ECO:0000313" key="4">
    <source>
        <dbReference type="Proteomes" id="UP000248544"/>
    </source>
</evidence>
<feature type="compositionally biased region" description="Low complexity" evidence="1">
    <location>
        <begin position="166"/>
        <end position="180"/>
    </location>
</feature>